<evidence type="ECO:0000256" key="3">
    <source>
        <dbReference type="ARBA" id="ARBA00022630"/>
    </source>
</evidence>
<proteinExistence type="inferred from homology"/>
<dbReference type="InterPro" id="IPR036250">
    <property type="entry name" value="AcylCo_DH-like_C"/>
</dbReference>
<dbReference type="GO" id="GO:0003995">
    <property type="term" value="F:acyl-CoA dehydrogenase activity"/>
    <property type="evidence" value="ECO:0007669"/>
    <property type="project" value="TreeGrafter"/>
</dbReference>
<feature type="domain" description="Acyl-CoA dehydrogenase/oxidase C-terminal" evidence="7">
    <location>
        <begin position="235"/>
        <end position="360"/>
    </location>
</feature>
<accession>A0A1X1ZTM0</accession>
<gene>
    <name evidence="10" type="ORF">AWC17_29330</name>
</gene>
<dbReference type="InterPro" id="IPR009100">
    <property type="entry name" value="AcylCoA_DH/oxidase_NM_dom_sf"/>
</dbReference>
<dbReference type="PANTHER" id="PTHR43884:SF20">
    <property type="entry name" value="ACYL-COA DEHYDROGENASE FADE28"/>
    <property type="match status" value="1"/>
</dbReference>
<evidence type="ECO:0000259" key="7">
    <source>
        <dbReference type="Pfam" id="PF00441"/>
    </source>
</evidence>
<dbReference type="Pfam" id="PF00441">
    <property type="entry name" value="Acyl-CoA_dh_1"/>
    <property type="match status" value="1"/>
</dbReference>
<dbReference type="Gene3D" id="1.20.140.10">
    <property type="entry name" value="Butyryl-CoA Dehydrogenase, subunit A, domain 3"/>
    <property type="match status" value="1"/>
</dbReference>
<dbReference type="InterPro" id="IPR006091">
    <property type="entry name" value="Acyl-CoA_Oxase/DH_mid-dom"/>
</dbReference>
<evidence type="ECO:0000259" key="9">
    <source>
        <dbReference type="Pfam" id="PF02771"/>
    </source>
</evidence>
<comment type="similarity">
    <text evidence="2 6">Belongs to the acyl-CoA dehydrogenase family.</text>
</comment>
<dbReference type="EMBL" id="LQPH01000081">
    <property type="protein sequence ID" value="ORW27061.1"/>
    <property type="molecule type" value="Genomic_DNA"/>
</dbReference>
<evidence type="ECO:0000256" key="5">
    <source>
        <dbReference type="ARBA" id="ARBA00023002"/>
    </source>
</evidence>
<dbReference type="InterPro" id="IPR002195">
    <property type="entry name" value="Dihydroorotase_CS"/>
</dbReference>
<dbReference type="RefSeq" id="WP_046181710.1">
    <property type="nucleotide sequence ID" value="NZ_JACKSS010000099.1"/>
</dbReference>
<keyword evidence="4 6" id="KW-0274">FAD</keyword>
<sequence length="368" mass="38718">MTTELEVEQRPLRDAARKFLDHHASSAQVHEIASATPALDRSYWTAATDLGWTSLLVPEGAGGGSISGHPFADLGVLAEESGRHVAPGPLIPCNVVAWVLSHANTPVNGDALSAILDGSAVAAWALAEGNRWGPDTIAARAERTADGYVIRGVKHVVEAAPDADLFLVTARVADGIGHFLVDSSQPGLTVRPQRGLDPTRTFGTVEFAAVHVPETARCTGDLTELAYCAAIAIQAAETTASMRHVFDMTIAWVTNRYAFGRVIGSYQAIKHRLAEDLLAVEAAAGVTAGLAAALDAGSPDASQLASAAKVHIGDAAVTLVQDAIQIHGGIGMTWEHDLHLHLRRASTNRVVYGSPAEHRERLCQLAGV</sequence>
<evidence type="ECO:0000256" key="2">
    <source>
        <dbReference type="ARBA" id="ARBA00009347"/>
    </source>
</evidence>
<feature type="domain" description="Acyl-CoA dehydrogenase/oxidase N-terminal" evidence="9">
    <location>
        <begin position="8"/>
        <end position="102"/>
    </location>
</feature>
<evidence type="ECO:0000256" key="1">
    <source>
        <dbReference type="ARBA" id="ARBA00001974"/>
    </source>
</evidence>
<evidence type="ECO:0000313" key="11">
    <source>
        <dbReference type="Proteomes" id="UP000193781"/>
    </source>
</evidence>
<dbReference type="SUPFAM" id="SSF47203">
    <property type="entry name" value="Acyl-CoA dehydrogenase C-terminal domain-like"/>
    <property type="match status" value="1"/>
</dbReference>
<reference evidence="10 11" key="1">
    <citation type="submission" date="2016-01" db="EMBL/GenBank/DDBJ databases">
        <title>The new phylogeny of the genus Mycobacterium.</title>
        <authorList>
            <person name="Tarcisio F."/>
            <person name="Conor M."/>
            <person name="Antonella G."/>
            <person name="Elisabetta G."/>
            <person name="Giulia F.S."/>
            <person name="Sara T."/>
            <person name="Anna F."/>
            <person name="Clotilde B."/>
            <person name="Roberto B."/>
            <person name="Veronica D.S."/>
            <person name="Fabio R."/>
            <person name="Monica P."/>
            <person name="Olivier J."/>
            <person name="Enrico T."/>
            <person name="Nicola S."/>
        </authorList>
    </citation>
    <scope>NUCLEOTIDE SEQUENCE [LARGE SCALE GENOMIC DNA]</scope>
    <source>
        <strain evidence="10 11">DSM 44803</strain>
    </source>
</reference>
<organism evidence="10 11">
    <name type="scientific">Mycobacterium nebraskense</name>
    <dbReference type="NCBI Taxonomy" id="244292"/>
    <lineage>
        <taxon>Bacteria</taxon>
        <taxon>Bacillati</taxon>
        <taxon>Actinomycetota</taxon>
        <taxon>Actinomycetes</taxon>
        <taxon>Mycobacteriales</taxon>
        <taxon>Mycobacteriaceae</taxon>
        <taxon>Mycobacterium</taxon>
    </lineage>
</organism>
<dbReference type="InterPro" id="IPR046373">
    <property type="entry name" value="Acyl-CoA_Oxase/DH_mid-dom_sf"/>
</dbReference>
<dbReference type="Pfam" id="PF02771">
    <property type="entry name" value="Acyl-CoA_dh_N"/>
    <property type="match status" value="1"/>
</dbReference>
<name>A0A1X1ZTM0_9MYCO</name>
<dbReference type="Pfam" id="PF02770">
    <property type="entry name" value="Acyl-CoA_dh_M"/>
    <property type="match status" value="1"/>
</dbReference>
<evidence type="ECO:0000256" key="4">
    <source>
        <dbReference type="ARBA" id="ARBA00022827"/>
    </source>
</evidence>
<evidence type="ECO:0000259" key="8">
    <source>
        <dbReference type="Pfam" id="PF02770"/>
    </source>
</evidence>
<dbReference type="STRING" id="244292.ABW17_02225"/>
<dbReference type="InterPro" id="IPR037069">
    <property type="entry name" value="AcylCoA_DH/ox_N_sf"/>
</dbReference>
<comment type="cofactor">
    <cofactor evidence="1 6">
        <name>FAD</name>
        <dbReference type="ChEBI" id="CHEBI:57692"/>
    </cofactor>
</comment>
<dbReference type="PANTHER" id="PTHR43884">
    <property type="entry name" value="ACYL-COA DEHYDROGENASE"/>
    <property type="match status" value="1"/>
</dbReference>
<comment type="caution">
    <text evidence="10">The sequence shown here is derived from an EMBL/GenBank/DDBJ whole genome shotgun (WGS) entry which is preliminary data.</text>
</comment>
<protein>
    <recommendedName>
        <fullName evidence="12">Acyl-CoA dehydrogenase</fullName>
    </recommendedName>
</protein>
<dbReference type="GO" id="GO:0050660">
    <property type="term" value="F:flavin adenine dinucleotide binding"/>
    <property type="evidence" value="ECO:0007669"/>
    <property type="project" value="InterPro"/>
</dbReference>
<evidence type="ECO:0008006" key="12">
    <source>
        <dbReference type="Google" id="ProtNLM"/>
    </source>
</evidence>
<dbReference type="InterPro" id="IPR009075">
    <property type="entry name" value="AcylCo_DH/oxidase_C"/>
</dbReference>
<feature type="domain" description="Acyl-CoA oxidase/dehydrogenase middle" evidence="8">
    <location>
        <begin position="140"/>
        <end position="200"/>
    </location>
</feature>
<keyword evidence="11" id="KW-1185">Reference proteome</keyword>
<evidence type="ECO:0000313" key="10">
    <source>
        <dbReference type="EMBL" id="ORW27061.1"/>
    </source>
</evidence>
<evidence type="ECO:0000256" key="6">
    <source>
        <dbReference type="RuleBase" id="RU362125"/>
    </source>
</evidence>
<dbReference type="SUPFAM" id="SSF56645">
    <property type="entry name" value="Acyl-CoA dehydrogenase NM domain-like"/>
    <property type="match status" value="1"/>
</dbReference>
<dbReference type="AlphaFoldDB" id="A0A1X1ZTM0"/>
<dbReference type="CDD" id="cd00567">
    <property type="entry name" value="ACAD"/>
    <property type="match status" value="1"/>
</dbReference>
<dbReference type="Proteomes" id="UP000193781">
    <property type="component" value="Unassembled WGS sequence"/>
</dbReference>
<dbReference type="Gene3D" id="1.10.540.10">
    <property type="entry name" value="Acyl-CoA dehydrogenase/oxidase, N-terminal domain"/>
    <property type="match status" value="1"/>
</dbReference>
<keyword evidence="3 6" id="KW-0285">Flavoprotein</keyword>
<dbReference type="GO" id="GO:0016812">
    <property type="term" value="F:hydrolase activity, acting on carbon-nitrogen (but not peptide) bonds, in cyclic amides"/>
    <property type="evidence" value="ECO:0007669"/>
    <property type="project" value="InterPro"/>
</dbReference>
<dbReference type="OrthoDB" id="8677713at2"/>
<keyword evidence="5 6" id="KW-0560">Oxidoreductase</keyword>
<dbReference type="InterPro" id="IPR013786">
    <property type="entry name" value="AcylCoA_DH/ox_N"/>
</dbReference>
<dbReference type="Gene3D" id="2.40.110.10">
    <property type="entry name" value="Butyryl-CoA Dehydrogenase, subunit A, domain 2"/>
    <property type="match status" value="1"/>
</dbReference>
<dbReference type="PROSITE" id="PS00482">
    <property type="entry name" value="DIHYDROOROTASE_1"/>
    <property type="match status" value="1"/>
</dbReference>